<dbReference type="KEGG" id="mflu:HZU40_03100"/>
<proteinExistence type="predicted"/>
<name>A0A7G8PG98_9MYCO</name>
<dbReference type="AlphaFoldDB" id="A0A7G8PG98"/>
<reference evidence="1 2" key="1">
    <citation type="submission" date="2020-07" db="EMBL/GenBank/DDBJ databases">
        <title>Draft genome sequence of four isobutane-metabolizing strains capable of cometabolically degrading diverse ether contaminants.</title>
        <authorList>
            <person name="Chen W."/>
            <person name="Faulkner N."/>
            <person name="Smith C."/>
            <person name="Hyman M."/>
        </authorList>
    </citation>
    <scope>NUCLEOTIDE SEQUENCE [LARGE SCALE GENOMIC DNA]</scope>
    <source>
        <strain evidence="1 2">2A</strain>
    </source>
</reference>
<sequence length="450" mass="50436">MVASQPQSVATAETAAAHGERYFYEPEIETASREEIRAAQEKRILEMIPYVWERSGFYRDLWSRAGVSPDDIRSLDDFRAKIPTCCKDDLKAYRERTGDPFAGVLCVERSELTSITSTSGTTSLPEFLPEIWDAAWPLPITSTRALWEMGLRPGDRALVPAGSFRGFWDDYARLLGLVPVYIDGWIGEGERVLNAIKRHQVNYFQMFMPTVMEFEALEAKYDIRDMLSSLKGAAFAGQPLSATLERKVREEWGVNLFTWTSAGDTGGAWEGQEHDGYFIQEDTALIEVVDPVTGQPVGDLETGEVIATDLDNNAAPYIRFRSEDLVKVTHQPAASGRTQMRIWVVGRAGDEMRIAGKSFVIKDIWDPVESLPECGDALFQIIRYAPEMDELRIRIGYSPEKTTDVDELRSRAVALLEQKLGVTSRVDLLTVDDILKTSSSVAKFPRTVKA</sequence>
<dbReference type="GO" id="GO:0016874">
    <property type="term" value="F:ligase activity"/>
    <property type="evidence" value="ECO:0007669"/>
    <property type="project" value="UniProtKB-KW"/>
</dbReference>
<dbReference type="PANTHER" id="PTHR43845">
    <property type="entry name" value="BLR5969 PROTEIN"/>
    <property type="match status" value="1"/>
</dbReference>
<dbReference type="Gene3D" id="3.40.50.12780">
    <property type="entry name" value="N-terminal domain of ligase-like"/>
    <property type="match status" value="1"/>
</dbReference>
<dbReference type="Proteomes" id="UP000515498">
    <property type="component" value="Chromosome"/>
</dbReference>
<gene>
    <name evidence="1" type="ORF">HZU40_03100</name>
</gene>
<dbReference type="PANTHER" id="PTHR43845:SF1">
    <property type="entry name" value="BLR5969 PROTEIN"/>
    <property type="match status" value="1"/>
</dbReference>
<evidence type="ECO:0000313" key="1">
    <source>
        <dbReference type="EMBL" id="QNJ93364.1"/>
    </source>
</evidence>
<dbReference type="InterPro" id="IPR042099">
    <property type="entry name" value="ANL_N_sf"/>
</dbReference>
<organism evidence="1 2">
    <name type="scientific">Mycolicibacterium fluoranthenivorans</name>
    <dbReference type="NCBI Taxonomy" id="258505"/>
    <lineage>
        <taxon>Bacteria</taxon>
        <taxon>Bacillati</taxon>
        <taxon>Actinomycetota</taxon>
        <taxon>Actinomycetes</taxon>
        <taxon>Mycobacteriales</taxon>
        <taxon>Mycobacteriaceae</taxon>
        <taxon>Mycolicibacterium</taxon>
    </lineage>
</organism>
<dbReference type="EMBL" id="CP059894">
    <property type="protein sequence ID" value="QNJ93364.1"/>
    <property type="molecule type" value="Genomic_DNA"/>
</dbReference>
<dbReference type="SUPFAM" id="SSF56801">
    <property type="entry name" value="Acetyl-CoA synthetase-like"/>
    <property type="match status" value="1"/>
</dbReference>
<accession>A0A7G8PG98</accession>
<evidence type="ECO:0000313" key="2">
    <source>
        <dbReference type="Proteomes" id="UP000515498"/>
    </source>
</evidence>
<protein>
    <submittedName>
        <fullName evidence="1">Phenylacetate--CoA ligase family protein</fullName>
    </submittedName>
</protein>
<keyword evidence="1" id="KW-0436">Ligase</keyword>